<dbReference type="Gene3D" id="2.10.260.10">
    <property type="match status" value="1"/>
</dbReference>
<feature type="region of interest" description="Disordered" evidence="2">
    <location>
        <begin position="67"/>
        <end position="86"/>
    </location>
</feature>
<evidence type="ECO:0000256" key="1">
    <source>
        <dbReference type="PROSITE-ProRule" id="PRU01076"/>
    </source>
</evidence>
<feature type="domain" description="SpoVT-AbrB" evidence="3">
    <location>
        <begin position="5"/>
        <end position="47"/>
    </location>
</feature>
<dbReference type="InterPro" id="IPR037914">
    <property type="entry name" value="SpoVT-AbrB_sf"/>
</dbReference>
<dbReference type="EMBL" id="CP099959">
    <property type="protein sequence ID" value="XCC58027.1"/>
    <property type="molecule type" value="Genomic_DNA"/>
</dbReference>
<dbReference type="InterPro" id="IPR007159">
    <property type="entry name" value="SpoVT-AbrB_dom"/>
</dbReference>
<evidence type="ECO:0000259" key="3">
    <source>
        <dbReference type="PROSITE" id="PS51740"/>
    </source>
</evidence>
<reference evidence="4" key="1">
    <citation type="submission" date="2022-06" db="EMBL/GenBank/DDBJ databases">
        <title>New Polynucleobacter species.</title>
        <authorList>
            <person name="Hahn M.W."/>
        </authorList>
    </citation>
    <scope>NUCLEOTIDE SEQUENCE</scope>
    <source>
        <strain evidence="4">UK-FUSCHL-C3</strain>
    </source>
</reference>
<evidence type="ECO:0000256" key="2">
    <source>
        <dbReference type="SAM" id="MobiDB-lite"/>
    </source>
</evidence>
<feature type="compositionally biased region" description="Basic and acidic residues" evidence="2">
    <location>
        <begin position="76"/>
        <end position="86"/>
    </location>
</feature>
<dbReference type="AlphaFoldDB" id="A0AAU8A3C1"/>
<keyword evidence="1 4" id="KW-0238">DNA-binding</keyword>
<accession>A0AAU8A3C1</accession>
<protein>
    <submittedName>
        <fullName evidence="4">AbrB/MazE/SpoVT family DNA-binding domain-containing protein</fullName>
    </submittedName>
</protein>
<dbReference type="PROSITE" id="PS51740">
    <property type="entry name" value="SPOVT_ABRB"/>
    <property type="match status" value="1"/>
</dbReference>
<dbReference type="RefSeq" id="WP_353439174.1">
    <property type="nucleotide sequence ID" value="NZ_CP099959.1"/>
</dbReference>
<name>A0AAU8A3C1_9BURK</name>
<evidence type="ECO:0000313" key="4">
    <source>
        <dbReference type="EMBL" id="XCC58027.1"/>
    </source>
</evidence>
<proteinExistence type="predicted"/>
<gene>
    <name evidence="4" type="ORF">NKE59_01690</name>
</gene>
<dbReference type="GO" id="GO:0003677">
    <property type="term" value="F:DNA binding"/>
    <property type="evidence" value="ECO:0007669"/>
    <property type="project" value="UniProtKB-UniRule"/>
</dbReference>
<sequence>MKQTAKLFTNGRSQAIRLPKEFRFNSTEVFLDKDLDTGNLIISAKPADWSGFTAMLDTLKTPKDFLSKKERKQKLSSRDPFKGLAE</sequence>
<dbReference type="SUPFAM" id="SSF89447">
    <property type="entry name" value="AbrB/MazE/MraZ-like"/>
    <property type="match status" value="1"/>
</dbReference>
<dbReference type="Pfam" id="PF04014">
    <property type="entry name" value="MazE_antitoxin"/>
    <property type="match status" value="1"/>
</dbReference>
<organism evidence="4">
    <name type="scientific">Polynucleobacter sp. UK-FUSCHL-C3</name>
    <dbReference type="NCBI Taxonomy" id="2955208"/>
    <lineage>
        <taxon>Bacteria</taxon>
        <taxon>Pseudomonadati</taxon>
        <taxon>Pseudomonadota</taxon>
        <taxon>Betaproteobacteria</taxon>
        <taxon>Burkholderiales</taxon>
        <taxon>Burkholderiaceae</taxon>
        <taxon>Polynucleobacter</taxon>
    </lineage>
</organism>